<protein>
    <submittedName>
        <fullName evidence="6">Exporter</fullName>
    </submittedName>
</protein>
<feature type="transmembrane region" description="Helical" evidence="5">
    <location>
        <begin position="80"/>
        <end position="98"/>
    </location>
</feature>
<gene>
    <name evidence="6" type="ORF">RFI_05441</name>
</gene>
<dbReference type="SUPFAM" id="SSF103473">
    <property type="entry name" value="MFS general substrate transporter"/>
    <property type="match status" value="1"/>
</dbReference>
<keyword evidence="3 5" id="KW-1133">Transmembrane helix</keyword>
<dbReference type="GO" id="GO:0005886">
    <property type="term" value="C:plasma membrane"/>
    <property type="evidence" value="ECO:0007669"/>
    <property type="project" value="TreeGrafter"/>
</dbReference>
<keyword evidence="7" id="KW-1185">Reference proteome</keyword>
<feature type="transmembrane region" description="Helical" evidence="5">
    <location>
        <begin position="291"/>
        <end position="313"/>
    </location>
</feature>
<feature type="transmembrane region" description="Helical" evidence="5">
    <location>
        <begin position="246"/>
        <end position="270"/>
    </location>
</feature>
<dbReference type="GO" id="GO:0022857">
    <property type="term" value="F:transmembrane transporter activity"/>
    <property type="evidence" value="ECO:0007669"/>
    <property type="project" value="TreeGrafter"/>
</dbReference>
<keyword evidence="4 5" id="KW-0472">Membrane</keyword>
<name>X6P0M0_RETFI</name>
<keyword evidence="2 5" id="KW-0812">Transmembrane</keyword>
<feature type="transmembrane region" description="Helical" evidence="5">
    <location>
        <begin position="104"/>
        <end position="125"/>
    </location>
</feature>
<dbReference type="Proteomes" id="UP000023152">
    <property type="component" value="Unassembled WGS sequence"/>
</dbReference>
<feature type="transmembrane region" description="Helical" evidence="5">
    <location>
        <begin position="137"/>
        <end position="163"/>
    </location>
</feature>
<feature type="transmembrane region" description="Helical" evidence="5">
    <location>
        <begin position="41"/>
        <end position="60"/>
    </location>
</feature>
<evidence type="ECO:0000256" key="5">
    <source>
        <dbReference type="SAM" id="Phobius"/>
    </source>
</evidence>
<evidence type="ECO:0000256" key="3">
    <source>
        <dbReference type="ARBA" id="ARBA00022989"/>
    </source>
</evidence>
<feature type="transmembrane region" description="Helical" evidence="5">
    <location>
        <begin position="12"/>
        <end position="35"/>
    </location>
</feature>
<dbReference type="PANTHER" id="PTHR23501">
    <property type="entry name" value="MAJOR FACILITATOR SUPERFAMILY"/>
    <property type="match status" value="1"/>
</dbReference>
<proteinExistence type="predicted"/>
<evidence type="ECO:0000313" key="6">
    <source>
        <dbReference type="EMBL" id="ETO31678.1"/>
    </source>
</evidence>
<feature type="transmembrane region" description="Helical" evidence="5">
    <location>
        <begin position="183"/>
        <end position="202"/>
    </location>
</feature>
<accession>X6P0M0</accession>
<evidence type="ECO:0000256" key="4">
    <source>
        <dbReference type="ARBA" id="ARBA00023136"/>
    </source>
</evidence>
<sequence>KIKNAQKELEMDVLGSILVFAATVCVVLLVTWGGADYAWDSWEILVLIFASVALFALFGLQEMRHSEPIINLRLFKIRNFAVTCLIMIFFGISMFGGFSFLPIFFQDICGDSAIISGLKLVPMVIGMSEKAGTEKRILFLFCLLTIGHYVHLFFFCPCLFLFLGMMFASMGTGLYVSKTGNFIWFPKFGMAFVAIGEGLLALLTKHMSFGVEWIFLFIMGIGMGMGFPVFNGIVQNSVPEKDMASSVAGVTFIRSIGGSVGVAIFGSVLNQQVKKNYTRYHGDGIRAETEALHLVFLCSMAPAILAFLLTFLIKNTDIFVRKGQAAAPAME</sequence>
<evidence type="ECO:0000256" key="1">
    <source>
        <dbReference type="ARBA" id="ARBA00004141"/>
    </source>
</evidence>
<dbReference type="AlphaFoldDB" id="X6P0M0"/>
<comment type="subcellular location">
    <subcellularLocation>
        <location evidence="1">Membrane</location>
        <topology evidence="1">Multi-pass membrane protein</topology>
    </subcellularLocation>
</comment>
<comment type="caution">
    <text evidence="6">The sequence shown here is derived from an EMBL/GenBank/DDBJ whole genome shotgun (WGS) entry which is preliminary data.</text>
</comment>
<dbReference type="EMBL" id="ASPP01004770">
    <property type="protein sequence ID" value="ETO31678.1"/>
    <property type="molecule type" value="Genomic_DNA"/>
</dbReference>
<dbReference type="InterPro" id="IPR036259">
    <property type="entry name" value="MFS_trans_sf"/>
</dbReference>
<feature type="non-terminal residue" evidence="6">
    <location>
        <position position="1"/>
    </location>
</feature>
<feature type="transmembrane region" description="Helical" evidence="5">
    <location>
        <begin position="214"/>
        <end position="234"/>
    </location>
</feature>
<reference evidence="6 7" key="1">
    <citation type="journal article" date="2013" name="Curr. Biol.">
        <title>The Genome of the Foraminiferan Reticulomyxa filosa.</title>
        <authorList>
            <person name="Glockner G."/>
            <person name="Hulsmann N."/>
            <person name="Schleicher M."/>
            <person name="Noegel A.A."/>
            <person name="Eichinger L."/>
            <person name="Gallinger C."/>
            <person name="Pawlowski J."/>
            <person name="Sierra R."/>
            <person name="Euteneuer U."/>
            <person name="Pillet L."/>
            <person name="Moustafa A."/>
            <person name="Platzer M."/>
            <person name="Groth M."/>
            <person name="Szafranski K."/>
            <person name="Schliwa M."/>
        </authorList>
    </citation>
    <scope>NUCLEOTIDE SEQUENCE [LARGE SCALE GENOMIC DNA]</scope>
</reference>
<organism evidence="6 7">
    <name type="scientific">Reticulomyxa filosa</name>
    <dbReference type="NCBI Taxonomy" id="46433"/>
    <lineage>
        <taxon>Eukaryota</taxon>
        <taxon>Sar</taxon>
        <taxon>Rhizaria</taxon>
        <taxon>Retaria</taxon>
        <taxon>Foraminifera</taxon>
        <taxon>Monothalamids</taxon>
        <taxon>Reticulomyxidae</taxon>
        <taxon>Reticulomyxa</taxon>
    </lineage>
</organism>
<evidence type="ECO:0000256" key="2">
    <source>
        <dbReference type="ARBA" id="ARBA00022692"/>
    </source>
</evidence>
<dbReference type="Gene3D" id="1.20.1250.20">
    <property type="entry name" value="MFS general substrate transporter like domains"/>
    <property type="match status" value="1"/>
</dbReference>
<dbReference type="OrthoDB" id="10021397at2759"/>
<dbReference type="PANTHER" id="PTHR23501:SF197">
    <property type="entry name" value="COMD"/>
    <property type="match status" value="1"/>
</dbReference>
<evidence type="ECO:0000313" key="7">
    <source>
        <dbReference type="Proteomes" id="UP000023152"/>
    </source>
</evidence>